<dbReference type="AlphaFoldDB" id="A0A371HCW8"/>
<dbReference type="OrthoDB" id="1749987at2759"/>
<name>A0A371HCW8_MUCPR</name>
<reference evidence="2" key="1">
    <citation type="submission" date="2018-05" db="EMBL/GenBank/DDBJ databases">
        <title>Draft genome of Mucuna pruriens seed.</title>
        <authorList>
            <person name="Nnadi N.E."/>
            <person name="Vos R."/>
            <person name="Hasami M.H."/>
            <person name="Devisetty U.K."/>
            <person name="Aguiy J.C."/>
        </authorList>
    </citation>
    <scope>NUCLEOTIDE SEQUENCE [LARGE SCALE GENOMIC DNA]</scope>
    <source>
        <strain evidence="2">JCA_2017</strain>
    </source>
</reference>
<comment type="caution">
    <text evidence="2">The sequence shown here is derived from an EMBL/GenBank/DDBJ whole genome shotgun (WGS) entry which is preliminary data.</text>
</comment>
<keyword evidence="3" id="KW-1185">Reference proteome</keyword>
<evidence type="ECO:0008006" key="4">
    <source>
        <dbReference type="Google" id="ProtNLM"/>
    </source>
</evidence>
<gene>
    <name evidence="2" type="ORF">CR513_16166</name>
</gene>
<proteinExistence type="predicted"/>
<evidence type="ECO:0000313" key="2">
    <source>
        <dbReference type="EMBL" id="RDY00628.1"/>
    </source>
</evidence>
<organism evidence="2 3">
    <name type="scientific">Mucuna pruriens</name>
    <name type="common">Velvet bean</name>
    <name type="synonym">Dolichos pruriens</name>
    <dbReference type="NCBI Taxonomy" id="157652"/>
    <lineage>
        <taxon>Eukaryota</taxon>
        <taxon>Viridiplantae</taxon>
        <taxon>Streptophyta</taxon>
        <taxon>Embryophyta</taxon>
        <taxon>Tracheophyta</taxon>
        <taxon>Spermatophyta</taxon>
        <taxon>Magnoliopsida</taxon>
        <taxon>eudicotyledons</taxon>
        <taxon>Gunneridae</taxon>
        <taxon>Pentapetalae</taxon>
        <taxon>rosids</taxon>
        <taxon>fabids</taxon>
        <taxon>Fabales</taxon>
        <taxon>Fabaceae</taxon>
        <taxon>Papilionoideae</taxon>
        <taxon>50 kb inversion clade</taxon>
        <taxon>NPAAA clade</taxon>
        <taxon>indigoferoid/millettioid clade</taxon>
        <taxon>Phaseoleae</taxon>
        <taxon>Mucuna</taxon>
    </lineage>
</organism>
<accession>A0A371HCW8</accession>
<dbReference type="EMBL" id="QJKJ01002947">
    <property type="protein sequence ID" value="RDY00628.1"/>
    <property type="molecule type" value="Genomic_DNA"/>
</dbReference>
<feature type="non-terminal residue" evidence="2">
    <location>
        <position position="1"/>
    </location>
</feature>
<protein>
    <recommendedName>
        <fullName evidence="4">Retrotransposon gag domain-containing protein</fullName>
    </recommendedName>
</protein>
<feature type="region of interest" description="Disordered" evidence="1">
    <location>
        <begin position="190"/>
        <end position="234"/>
    </location>
</feature>
<evidence type="ECO:0000256" key="1">
    <source>
        <dbReference type="SAM" id="MobiDB-lite"/>
    </source>
</evidence>
<evidence type="ECO:0000313" key="3">
    <source>
        <dbReference type="Proteomes" id="UP000257109"/>
    </source>
</evidence>
<sequence length="234" mass="27190">MVGPCITNWLSIGGQQQITTQFIRPHEPSRDNWPSRPQVKAIRRHEEVERCHEEAMRRVGECKLELREQLDALKMIDNNTLPPQFRELMMDLFDNSQDPQIHLQAFQAQVKQLEVADLFDIKHAKSESLKQYLKHFNSAIVQVDDPNQKFFVKAFQKGLRAGSFSDSLALTKLVSIEEIRARDEKHVEAEEDKEDWLTTKKKATQGPQGKPQYQRGNNYQPDARVNHYTPLKIT</sequence>
<dbReference type="Proteomes" id="UP000257109">
    <property type="component" value="Unassembled WGS sequence"/>
</dbReference>